<accession>A0A8J2L0E6</accession>
<organism evidence="1 2">
    <name type="scientific">Allacma fusca</name>
    <dbReference type="NCBI Taxonomy" id="39272"/>
    <lineage>
        <taxon>Eukaryota</taxon>
        <taxon>Metazoa</taxon>
        <taxon>Ecdysozoa</taxon>
        <taxon>Arthropoda</taxon>
        <taxon>Hexapoda</taxon>
        <taxon>Collembola</taxon>
        <taxon>Symphypleona</taxon>
        <taxon>Sminthuridae</taxon>
        <taxon>Allacma</taxon>
    </lineage>
</organism>
<name>A0A8J2L0E6_9HEXA</name>
<dbReference type="PANTHER" id="PTHR11786:SF0">
    <property type="entry name" value="ARYLAMINE N-ACETYLTRANSFERASE 4-RELATED"/>
    <property type="match status" value="1"/>
</dbReference>
<dbReference type="InterPro" id="IPR001447">
    <property type="entry name" value="Arylamine_N-AcTrfase"/>
</dbReference>
<dbReference type="Proteomes" id="UP000708208">
    <property type="component" value="Unassembled WGS sequence"/>
</dbReference>
<dbReference type="OrthoDB" id="7657606at2759"/>
<evidence type="ECO:0008006" key="3">
    <source>
        <dbReference type="Google" id="ProtNLM"/>
    </source>
</evidence>
<dbReference type="PANTHER" id="PTHR11786">
    <property type="entry name" value="N-HYDROXYARYLAMINE O-ACETYLTRANSFERASE"/>
    <property type="match status" value="1"/>
</dbReference>
<protein>
    <recommendedName>
        <fullName evidence="3">Arylamine N-acetyltransferase</fullName>
    </recommendedName>
</protein>
<feature type="non-terminal residue" evidence="1">
    <location>
        <position position="349"/>
    </location>
</feature>
<reference evidence="1" key="1">
    <citation type="submission" date="2021-06" db="EMBL/GenBank/DDBJ databases">
        <authorList>
            <person name="Hodson N. C."/>
            <person name="Mongue J. A."/>
            <person name="Jaron S. K."/>
        </authorList>
    </citation>
    <scope>NUCLEOTIDE SEQUENCE</scope>
</reference>
<comment type="caution">
    <text evidence="1">The sequence shown here is derived from an EMBL/GenBank/DDBJ whole genome shotgun (WGS) entry which is preliminary data.</text>
</comment>
<keyword evidence="2" id="KW-1185">Reference proteome</keyword>
<dbReference type="Pfam" id="PF00797">
    <property type="entry name" value="Acetyltransf_2"/>
    <property type="match status" value="1"/>
</dbReference>
<dbReference type="AlphaFoldDB" id="A0A8J2L0E6"/>
<evidence type="ECO:0000313" key="2">
    <source>
        <dbReference type="Proteomes" id="UP000708208"/>
    </source>
</evidence>
<evidence type="ECO:0000313" key="1">
    <source>
        <dbReference type="EMBL" id="CAG7785313.1"/>
    </source>
</evidence>
<dbReference type="EMBL" id="CAJVCH010293663">
    <property type="protein sequence ID" value="CAG7785313.1"/>
    <property type="molecule type" value="Genomic_DNA"/>
</dbReference>
<sequence>LNNHFIPTCSTAPKRHVQLKDKSPVIPLPVPIRKMLSEEQAAKFIEEKLLIPEWREEIKKSKFNFLVKLENRYLEKMHYENISWGAKTLEELKPPSKEEVIYQCLETGGGACIQLNYFLRLLLEVLGYDVFNVGCKTMTVEDDTAHMIVIIRMPKTEEGVVSSPENKTDHVLYMSDPGFARPAPGLINLDLLPHTYQSGGFTVQHRFNDELQRYERYLIGGDPIKGKFSSPDETYWESCFQTVPYKFEDFDRCMTSIFNDPKFSFFLNTTFLFRHLSVRDINNVEYVSIRGRTVTTGNSSGLESFKCETYDELIPHIEKYFPNLNRDNIRKAVANYKIRQELKYQTEIL</sequence>
<proteinExistence type="predicted"/>
<dbReference type="GO" id="GO:0016407">
    <property type="term" value="F:acetyltransferase activity"/>
    <property type="evidence" value="ECO:0007669"/>
    <property type="project" value="InterPro"/>
</dbReference>
<gene>
    <name evidence="1" type="ORF">AFUS01_LOCUS23945</name>
</gene>